<organism evidence="7 8">
    <name type="scientific">Lipomyces starkeyi NRRL Y-11557</name>
    <dbReference type="NCBI Taxonomy" id="675824"/>
    <lineage>
        <taxon>Eukaryota</taxon>
        <taxon>Fungi</taxon>
        <taxon>Dikarya</taxon>
        <taxon>Ascomycota</taxon>
        <taxon>Saccharomycotina</taxon>
        <taxon>Lipomycetes</taxon>
        <taxon>Lipomycetales</taxon>
        <taxon>Lipomycetaceae</taxon>
        <taxon>Lipomyces</taxon>
    </lineage>
</organism>
<dbReference type="GO" id="GO:0005737">
    <property type="term" value="C:cytoplasm"/>
    <property type="evidence" value="ECO:0007669"/>
    <property type="project" value="TreeGrafter"/>
</dbReference>
<dbReference type="PANTHER" id="PTHR13710:SF105">
    <property type="entry name" value="ATP-DEPENDENT DNA HELICASE Q1"/>
    <property type="match status" value="1"/>
</dbReference>
<dbReference type="OrthoDB" id="3556330at2759"/>
<dbReference type="EC" id="5.6.2.4" evidence="5"/>
<proteinExistence type="inferred from homology"/>
<evidence type="ECO:0000313" key="7">
    <source>
        <dbReference type="EMBL" id="ODQ68788.1"/>
    </source>
</evidence>
<dbReference type="GO" id="GO:0043138">
    <property type="term" value="F:3'-5' DNA helicase activity"/>
    <property type="evidence" value="ECO:0007669"/>
    <property type="project" value="UniProtKB-EC"/>
</dbReference>
<evidence type="ECO:0000256" key="4">
    <source>
        <dbReference type="ARBA" id="ARBA00034617"/>
    </source>
</evidence>
<evidence type="ECO:0000256" key="2">
    <source>
        <dbReference type="ARBA" id="ARBA00023125"/>
    </source>
</evidence>
<evidence type="ECO:0000256" key="1">
    <source>
        <dbReference type="ARBA" id="ARBA00005446"/>
    </source>
</evidence>
<dbReference type="EMBL" id="KV454315">
    <property type="protein sequence ID" value="ODQ68788.1"/>
    <property type="molecule type" value="Genomic_DNA"/>
</dbReference>
<feature type="non-terminal residue" evidence="7">
    <location>
        <position position="125"/>
    </location>
</feature>
<evidence type="ECO:0000313" key="8">
    <source>
        <dbReference type="Proteomes" id="UP000094385"/>
    </source>
</evidence>
<keyword evidence="8" id="KW-1185">Reference proteome</keyword>
<dbReference type="Proteomes" id="UP000094385">
    <property type="component" value="Unassembled WGS sequence"/>
</dbReference>
<gene>
    <name evidence="7" type="ORF">LIPSTDRAFT_76743</name>
</gene>
<dbReference type="GO" id="GO:0009378">
    <property type="term" value="F:four-way junction helicase activity"/>
    <property type="evidence" value="ECO:0007669"/>
    <property type="project" value="TreeGrafter"/>
</dbReference>
<dbReference type="GO" id="GO:0000724">
    <property type="term" value="P:double-strand break repair via homologous recombination"/>
    <property type="evidence" value="ECO:0007669"/>
    <property type="project" value="TreeGrafter"/>
</dbReference>
<comment type="similarity">
    <text evidence="1">Belongs to the helicase family. RecQ subfamily.</text>
</comment>
<dbReference type="PROSITE" id="PS51194">
    <property type="entry name" value="HELICASE_CTER"/>
    <property type="match status" value="1"/>
</dbReference>
<evidence type="ECO:0000256" key="5">
    <source>
        <dbReference type="ARBA" id="ARBA00034808"/>
    </source>
</evidence>
<evidence type="ECO:0000259" key="6">
    <source>
        <dbReference type="PROSITE" id="PS51194"/>
    </source>
</evidence>
<dbReference type="PANTHER" id="PTHR13710">
    <property type="entry name" value="DNA HELICASE RECQ FAMILY MEMBER"/>
    <property type="match status" value="1"/>
</dbReference>
<dbReference type="GO" id="GO:0005694">
    <property type="term" value="C:chromosome"/>
    <property type="evidence" value="ECO:0007669"/>
    <property type="project" value="TreeGrafter"/>
</dbReference>
<dbReference type="SMART" id="SM00490">
    <property type="entry name" value="HELICc"/>
    <property type="match status" value="1"/>
</dbReference>
<name>A0A1E3PU23_LIPST</name>
<dbReference type="GO" id="GO:0003677">
    <property type="term" value="F:DNA binding"/>
    <property type="evidence" value="ECO:0007669"/>
    <property type="project" value="UniProtKB-KW"/>
</dbReference>
<dbReference type="Gene3D" id="3.40.50.300">
    <property type="entry name" value="P-loop containing nucleotide triphosphate hydrolases"/>
    <property type="match status" value="1"/>
</dbReference>
<protein>
    <recommendedName>
        <fullName evidence="5">DNA 3'-5' helicase</fullName>
        <ecNumber evidence="5">5.6.2.4</ecNumber>
    </recommendedName>
</protein>
<dbReference type="InterPro" id="IPR001650">
    <property type="entry name" value="Helicase_C-like"/>
</dbReference>
<accession>A0A1E3PU23</accession>
<keyword evidence="2" id="KW-0238">DNA-binding</keyword>
<feature type="domain" description="Helicase C-terminal" evidence="6">
    <location>
        <begin position="1"/>
        <end position="124"/>
    </location>
</feature>
<dbReference type="InterPro" id="IPR027417">
    <property type="entry name" value="P-loop_NTPase"/>
</dbReference>
<sequence>MSVAMTEDLYNDFRVDQDRIHFYHGQLKTEQKAIVFEKWIKGDFALLFCTSGFGVGIDYGSVTLAIHYEGFWNLLDFAQESGRVGRNNKPARSLVLLRANWSPNLEHMLAQDAQPVLEYISEHGY</sequence>
<dbReference type="SUPFAM" id="SSF52540">
    <property type="entry name" value="P-loop containing nucleoside triphosphate hydrolases"/>
    <property type="match status" value="1"/>
</dbReference>
<evidence type="ECO:0000256" key="3">
    <source>
        <dbReference type="ARBA" id="ARBA00023235"/>
    </source>
</evidence>
<dbReference type="STRING" id="675824.A0A1E3PU23"/>
<dbReference type="AlphaFoldDB" id="A0A1E3PU23"/>
<comment type="catalytic activity">
    <reaction evidence="4">
        <text>Couples ATP hydrolysis with the unwinding of duplex DNA by translocating in the 3'-5' direction.</text>
        <dbReference type="EC" id="5.6.2.4"/>
    </reaction>
</comment>
<dbReference type="Pfam" id="PF00271">
    <property type="entry name" value="Helicase_C"/>
    <property type="match status" value="1"/>
</dbReference>
<keyword evidence="3" id="KW-0413">Isomerase</keyword>
<reference evidence="7 8" key="1">
    <citation type="journal article" date="2016" name="Proc. Natl. Acad. Sci. U.S.A.">
        <title>Comparative genomics of biotechnologically important yeasts.</title>
        <authorList>
            <person name="Riley R."/>
            <person name="Haridas S."/>
            <person name="Wolfe K.H."/>
            <person name="Lopes M.R."/>
            <person name="Hittinger C.T."/>
            <person name="Goeker M."/>
            <person name="Salamov A.A."/>
            <person name="Wisecaver J.H."/>
            <person name="Long T.M."/>
            <person name="Calvey C.H."/>
            <person name="Aerts A.L."/>
            <person name="Barry K.W."/>
            <person name="Choi C."/>
            <person name="Clum A."/>
            <person name="Coughlan A.Y."/>
            <person name="Deshpande S."/>
            <person name="Douglass A.P."/>
            <person name="Hanson S.J."/>
            <person name="Klenk H.-P."/>
            <person name="LaButti K.M."/>
            <person name="Lapidus A."/>
            <person name="Lindquist E.A."/>
            <person name="Lipzen A.M."/>
            <person name="Meier-Kolthoff J.P."/>
            <person name="Ohm R.A."/>
            <person name="Otillar R.P."/>
            <person name="Pangilinan J.L."/>
            <person name="Peng Y."/>
            <person name="Rokas A."/>
            <person name="Rosa C.A."/>
            <person name="Scheuner C."/>
            <person name="Sibirny A.A."/>
            <person name="Slot J.C."/>
            <person name="Stielow J.B."/>
            <person name="Sun H."/>
            <person name="Kurtzman C.P."/>
            <person name="Blackwell M."/>
            <person name="Grigoriev I.V."/>
            <person name="Jeffries T.W."/>
        </authorList>
    </citation>
    <scope>NUCLEOTIDE SEQUENCE [LARGE SCALE GENOMIC DNA]</scope>
    <source>
        <strain evidence="7 8">NRRL Y-11557</strain>
    </source>
</reference>